<evidence type="ECO:0000259" key="10">
    <source>
        <dbReference type="PROSITE" id="PS50808"/>
    </source>
</evidence>
<organism evidence="11 12">
    <name type="scientific">Elysia crispata</name>
    <name type="common">lettuce slug</name>
    <dbReference type="NCBI Taxonomy" id="231223"/>
    <lineage>
        <taxon>Eukaryota</taxon>
        <taxon>Metazoa</taxon>
        <taxon>Spiralia</taxon>
        <taxon>Lophotrochozoa</taxon>
        <taxon>Mollusca</taxon>
        <taxon>Gastropoda</taxon>
        <taxon>Heterobranchia</taxon>
        <taxon>Euthyneura</taxon>
        <taxon>Panpulmonata</taxon>
        <taxon>Sacoglossa</taxon>
        <taxon>Placobranchoidea</taxon>
        <taxon>Plakobranchidae</taxon>
        <taxon>Elysia</taxon>
    </lineage>
</organism>
<dbReference type="InterPro" id="IPR003656">
    <property type="entry name" value="Znf_BED"/>
</dbReference>
<keyword evidence="12" id="KW-1185">Reference proteome</keyword>
<dbReference type="EMBL" id="JAWDGP010003532">
    <property type="protein sequence ID" value="KAK3773504.1"/>
    <property type="molecule type" value="Genomic_DNA"/>
</dbReference>
<evidence type="ECO:0000256" key="6">
    <source>
        <dbReference type="ARBA" id="ARBA00023125"/>
    </source>
</evidence>
<dbReference type="GO" id="GO:0009791">
    <property type="term" value="P:post-embryonic development"/>
    <property type="evidence" value="ECO:0007669"/>
    <property type="project" value="UniProtKB-ARBA"/>
</dbReference>
<evidence type="ECO:0000256" key="8">
    <source>
        <dbReference type="ARBA" id="ARBA00023242"/>
    </source>
</evidence>
<dbReference type="PROSITE" id="PS50808">
    <property type="entry name" value="ZF_BED"/>
    <property type="match status" value="2"/>
</dbReference>
<dbReference type="InterPro" id="IPR012337">
    <property type="entry name" value="RNaseH-like_sf"/>
</dbReference>
<dbReference type="Proteomes" id="UP001283361">
    <property type="component" value="Unassembled WGS sequence"/>
</dbReference>
<dbReference type="AlphaFoldDB" id="A0AAE1DJZ0"/>
<dbReference type="SMART" id="SM00614">
    <property type="entry name" value="ZnF_BED"/>
    <property type="match status" value="2"/>
</dbReference>
<keyword evidence="3 9" id="KW-0863">Zinc-finger</keyword>
<keyword evidence="4" id="KW-0862">Zinc</keyword>
<dbReference type="GO" id="GO:0008270">
    <property type="term" value="F:zinc ion binding"/>
    <property type="evidence" value="ECO:0007669"/>
    <property type="project" value="UniProtKB-KW"/>
</dbReference>
<feature type="domain" description="BED-type" evidence="10">
    <location>
        <begin position="173"/>
        <end position="224"/>
    </location>
</feature>
<keyword evidence="5" id="KW-0805">Transcription regulation</keyword>
<proteinExistence type="predicted"/>
<keyword evidence="6" id="KW-0238">DNA-binding</keyword>
<dbReference type="InterPro" id="IPR036236">
    <property type="entry name" value="Znf_C2H2_sf"/>
</dbReference>
<name>A0AAE1DJZ0_9GAST</name>
<accession>A0AAE1DJZ0</accession>
<evidence type="ECO:0000313" key="12">
    <source>
        <dbReference type="Proteomes" id="UP001283361"/>
    </source>
</evidence>
<sequence length="772" mass="88014">MRRRSFVWFYMNQLSPGCVQCKLCGQKFSYRNSTSTMGKHIMMKHPDHTENIDNAAHTGFNIKVDTPDAGQSYMDKIVSCDLSSSIVNHTADTAGSKRVSNFPLKMDTITSEEDSDDTETTSKVGRKPLGKQSCPKKCFKRTQKVDLDCVNDRVENEEERILNGVENCGLKRKTASIIWSFMVKQSPIEATCTLCRKSFRIHNGSTSSMIKHLKIFHSSAFEKAERGNRVGATTFRSHQKNLHTVLPPAKVTKLNSSSLTTKHNDYLANVIASELFPCSLVESVSFKKYVDSLNPKVVLPNKQTVEENISKLHKSQQNILQKQIDESPDISISIEIWTYRERRQYMTITGHFISKTWEHESVILKTVLLDTRTSTDLGTNIANKLRQILQDWSILDKVTCIVSDNSELLASAVAQLGKPHVQCVAHALNMIMDASLKAFLDFESIVEKVRDIANFFEHSVEAAEKLVNYQTSESKVALKLILDSESDWISTYKMFKCYADLQSTLKAVLVQLYNEDLLLERQELALVNHYIQVLEPFVLAAEDMSSDGYMILSKSLPVFEILQQMVSSYECPDSSQGENDPLTALTRDLSGHLSLVLENNVRNRTNLLSFTATLLDPRFKHIVLRDRDVLQRIEQKLQLLMETNDSDENEHQNFEYGSHLTTSDIESNSLWSSFDKTVKESVSESPVNELHRYIEERPVTRRENPLLYWKEREPLYPKLCSIVKKFLSIPATSVPPKQVFSGEEKKKMIRRTFLEESNLDSILFLSTSRIEL</sequence>
<protein>
    <recommendedName>
        <fullName evidence="10">BED-type domain-containing protein</fullName>
    </recommendedName>
</protein>
<reference evidence="11" key="1">
    <citation type="journal article" date="2023" name="G3 (Bethesda)">
        <title>A reference genome for the long-term kleptoplast-retaining sea slug Elysia crispata morphotype clarki.</title>
        <authorList>
            <person name="Eastman K.E."/>
            <person name="Pendleton A.L."/>
            <person name="Shaikh M.A."/>
            <person name="Suttiyut T."/>
            <person name="Ogas R."/>
            <person name="Tomko P."/>
            <person name="Gavelis G."/>
            <person name="Widhalm J.R."/>
            <person name="Wisecaver J.H."/>
        </authorList>
    </citation>
    <scope>NUCLEOTIDE SEQUENCE</scope>
    <source>
        <strain evidence="11">ECLA1</strain>
    </source>
</reference>
<dbReference type="Pfam" id="PF02892">
    <property type="entry name" value="zf-BED"/>
    <property type="match status" value="1"/>
</dbReference>
<dbReference type="SUPFAM" id="SSF140996">
    <property type="entry name" value="Hermes dimerisation domain"/>
    <property type="match status" value="1"/>
</dbReference>
<comment type="caution">
    <text evidence="11">The sequence shown here is derived from an EMBL/GenBank/DDBJ whole genome shotgun (WGS) entry which is preliminary data.</text>
</comment>
<dbReference type="SUPFAM" id="SSF53098">
    <property type="entry name" value="Ribonuclease H-like"/>
    <property type="match status" value="1"/>
</dbReference>
<evidence type="ECO:0000256" key="2">
    <source>
        <dbReference type="ARBA" id="ARBA00022723"/>
    </source>
</evidence>
<dbReference type="GO" id="GO:0005634">
    <property type="term" value="C:nucleus"/>
    <property type="evidence" value="ECO:0007669"/>
    <property type="project" value="UniProtKB-SubCell"/>
</dbReference>
<dbReference type="InterPro" id="IPR008906">
    <property type="entry name" value="HATC_C_dom"/>
</dbReference>
<dbReference type="Pfam" id="PF05699">
    <property type="entry name" value="Dimer_Tnp_hAT"/>
    <property type="match status" value="1"/>
</dbReference>
<dbReference type="GO" id="GO:0003677">
    <property type="term" value="F:DNA binding"/>
    <property type="evidence" value="ECO:0007669"/>
    <property type="project" value="UniProtKB-KW"/>
</dbReference>
<evidence type="ECO:0000256" key="9">
    <source>
        <dbReference type="PROSITE-ProRule" id="PRU00027"/>
    </source>
</evidence>
<evidence type="ECO:0000313" key="11">
    <source>
        <dbReference type="EMBL" id="KAK3773504.1"/>
    </source>
</evidence>
<dbReference type="SUPFAM" id="SSF57667">
    <property type="entry name" value="beta-beta-alpha zinc fingers"/>
    <property type="match status" value="2"/>
</dbReference>
<evidence type="ECO:0000256" key="3">
    <source>
        <dbReference type="ARBA" id="ARBA00022771"/>
    </source>
</evidence>
<dbReference type="InterPro" id="IPR052035">
    <property type="entry name" value="ZnF_BED_domain_contain"/>
</dbReference>
<gene>
    <name evidence="11" type="ORF">RRG08_009276</name>
</gene>
<evidence type="ECO:0000256" key="4">
    <source>
        <dbReference type="ARBA" id="ARBA00022833"/>
    </source>
</evidence>
<evidence type="ECO:0000256" key="7">
    <source>
        <dbReference type="ARBA" id="ARBA00023163"/>
    </source>
</evidence>
<dbReference type="GO" id="GO:0046983">
    <property type="term" value="F:protein dimerization activity"/>
    <property type="evidence" value="ECO:0007669"/>
    <property type="project" value="InterPro"/>
</dbReference>
<evidence type="ECO:0000256" key="5">
    <source>
        <dbReference type="ARBA" id="ARBA00023015"/>
    </source>
</evidence>
<dbReference type="PANTHER" id="PTHR46481:SF10">
    <property type="entry name" value="ZINC FINGER BED DOMAIN-CONTAINING PROTEIN 39"/>
    <property type="match status" value="1"/>
</dbReference>
<keyword evidence="2" id="KW-0479">Metal-binding</keyword>
<dbReference type="PANTHER" id="PTHR46481">
    <property type="entry name" value="ZINC FINGER BED DOMAIN-CONTAINING PROTEIN 4"/>
    <property type="match status" value="1"/>
</dbReference>
<feature type="domain" description="BED-type" evidence="10">
    <location>
        <begin position="2"/>
        <end position="52"/>
    </location>
</feature>
<keyword evidence="7" id="KW-0804">Transcription</keyword>
<keyword evidence="8" id="KW-0539">Nucleus</keyword>
<comment type="subcellular location">
    <subcellularLocation>
        <location evidence="1">Nucleus</location>
    </subcellularLocation>
</comment>
<evidence type="ECO:0000256" key="1">
    <source>
        <dbReference type="ARBA" id="ARBA00004123"/>
    </source>
</evidence>